<evidence type="ECO:0000256" key="5">
    <source>
        <dbReference type="ARBA" id="ARBA00023014"/>
    </source>
</evidence>
<dbReference type="SFLD" id="SFLDG01082">
    <property type="entry name" value="B12-binding_domain_containing"/>
    <property type="match status" value="1"/>
</dbReference>
<dbReference type="EMBL" id="JACRDE010000529">
    <property type="protein sequence ID" value="MBI5251842.1"/>
    <property type="molecule type" value="Genomic_DNA"/>
</dbReference>
<organism evidence="7 8">
    <name type="scientific">Desulfomonile tiedjei</name>
    <dbReference type="NCBI Taxonomy" id="2358"/>
    <lineage>
        <taxon>Bacteria</taxon>
        <taxon>Pseudomonadati</taxon>
        <taxon>Thermodesulfobacteriota</taxon>
        <taxon>Desulfomonilia</taxon>
        <taxon>Desulfomonilales</taxon>
        <taxon>Desulfomonilaceae</taxon>
        <taxon>Desulfomonile</taxon>
    </lineage>
</organism>
<evidence type="ECO:0000256" key="4">
    <source>
        <dbReference type="ARBA" id="ARBA00023004"/>
    </source>
</evidence>
<name>A0A9D6VAE7_9BACT</name>
<dbReference type="Proteomes" id="UP000807825">
    <property type="component" value="Unassembled WGS sequence"/>
</dbReference>
<protein>
    <submittedName>
        <fullName evidence="7">Radical SAM protein</fullName>
    </submittedName>
</protein>
<feature type="non-terminal residue" evidence="7">
    <location>
        <position position="357"/>
    </location>
</feature>
<evidence type="ECO:0000259" key="6">
    <source>
        <dbReference type="Pfam" id="PF04055"/>
    </source>
</evidence>
<evidence type="ECO:0000313" key="7">
    <source>
        <dbReference type="EMBL" id="MBI5251842.1"/>
    </source>
</evidence>
<gene>
    <name evidence="7" type="ORF">HY912_20305</name>
</gene>
<dbReference type="AlphaFoldDB" id="A0A9D6VAE7"/>
<dbReference type="GO" id="GO:0005829">
    <property type="term" value="C:cytosol"/>
    <property type="evidence" value="ECO:0007669"/>
    <property type="project" value="TreeGrafter"/>
</dbReference>
<keyword evidence="2" id="KW-0949">S-adenosyl-L-methionine</keyword>
<dbReference type="InterPro" id="IPR058240">
    <property type="entry name" value="rSAM_sf"/>
</dbReference>
<dbReference type="InterPro" id="IPR007197">
    <property type="entry name" value="rSAM"/>
</dbReference>
<accession>A0A9D6VAE7</accession>
<dbReference type="SFLD" id="SFLDS00029">
    <property type="entry name" value="Radical_SAM"/>
    <property type="match status" value="1"/>
</dbReference>
<evidence type="ECO:0000256" key="2">
    <source>
        <dbReference type="ARBA" id="ARBA00022691"/>
    </source>
</evidence>
<evidence type="ECO:0000313" key="8">
    <source>
        <dbReference type="Proteomes" id="UP000807825"/>
    </source>
</evidence>
<keyword evidence="4" id="KW-0408">Iron</keyword>
<proteinExistence type="predicted"/>
<evidence type="ECO:0000256" key="1">
    <source>
        <dbReference type="ARBA" id="ARBA00001966"/>
    </source>
</evidence>
<dbReference type="PANTHER" id="PTHR43409:SF7">
    <property type="entry name" value="BLL1977 PROTEIN"/>
    <property type="match status" value="1"/>
</dbReference>
<dbReference type="InterPro" id="IPR023404">
    <property type="entry name" value="rSAM_horseshoe"/>
</dbReference>
<reference evidence="7" key="1">
    <citation type="submission" date="2020-07" db="EMBL/GenBank/DDBJ databases">
        <title>Huge and variable diversity of episymbiotic CPR bacteria and DPANN archaea in groundwater ecosystems.</title>
        <authorList>
            <person name="He C.Y."/>
            <person name="Keren R."/>
            <person name="Whittaker M."/>
            <person name="Farag I.F."/>
            <person name="Doudna J."/>
            <person name="Cate J.H.D."/>
            <person name="Banfield J.F."/>
        </authorList>
    </citation>
    <scope>NUCLEOTIDE SEQUENCE</scope>
    <source>
        <strain evidence="7">NC_groundwater_1664_Pr3_B-0.1um_52_9</strain>
    </source>
</reference>
<evidence type="ECO:0000256" key="3">
    <source>
        <dbReference type="ARBA" id="ARBA00022723"/>
    </source>
</evidence>
<dbReference type="InterPro" id="IPR051198">
    <property type="entry name" value="BchE-like"/>
</dbReference>
<keyword evidence="5" id="KW-0411">Iron-sulfur</keyword>
<comment type="caution">
    <text evidence="7">The sequence shown here is derived from an EMBL/GenBank/DDBJ whole genome shotgun (WGS) entry which is preliminary data.</text>
</comment>
<dbReference type="SUPFAM" id="SSF102114">
    <property type="entry name" value="Radical SAM enzymes"/>
    <property type="match status" value="1"/>
</dbReference>
<dbReference type="Gene3D" id="3.80.30.20">
    <property type="entry name" value="tm_1862 like domain"/>
    <property type="match status" value="1"/>
</dbReference>
<comment type="cofactor">
    <cofactor evidence="1">
        <name>[4Fe-4S] cluster</name>
        <dbReference type="ChEBI" id="CHEBI:49883"/>
    </cofactor>
</comment>
<feature type="domain" description="Radical SAM core" evidence="6">
    <location>
        <begin position="215"/>
        <end position="357"/>
    </location>
</feature>
<sequence length="357" mass="40596">MLDRESSLLGRRKCRRVHGSDKAALVTPCLPHLPFHPSCFLGYGAAVLAARYDLEVIDLNAELHFRNREKLKSVMDFMDKTQVVSDALHLYPFYDELETHIDGHYAAIPWEKYPLVYVTPPSWFPTVPTGEVLRLSRAIKRVSPETRIFFFGNSLGSWTHEGELKKNGVQPLHLNDLFAMDATAKPVRYDLLPTPVYEHRDKFLFSLIPFMLKHGCSWEKCRFCSLCKGWNSGYVERSAKTAIKELEALINKYDPAALICRDNSLNGRNMVEFCGYLERFNKPWCAMSWPDLSRKKIQALWKAGCRGIYFGLESGSDRTLSAMNKGITSKQMSNFIKRLHSSGILPAPSLIIGTPGE</sequence>
<dbReference type="GO" id="GO:0003824">
    <property type="term" value="F:catalytic activity"/>
    <property type="evidence" value="ECO:0007669"/>
    <property type="project" value="InterPro"/>
</dbReference>
<dbReference type="GO" id="GO:0046872">
    <property type="term" value="F:metal ion binding"/>
    <property type="evidence" value="ECO:0007669"/>
    <property type="project" value="UniProtKB-KW"/>
</dbReference>
<dbReference type="GO" id="GO:0051536">
    <property type="term" value="F:iron-sulfur cluster binding"/>
    <property type="evidence" value="ECO:0007669"/>
    <property type="project" value="UniProtKB-KW"/>
</dbReference>
<dbReference type="PANTHER" id="PTHR43409">
    <property type="entry name" value="ANAEROBIC MAGNESIUM-PROTOPORPHYRIN IX MONOMETHYL ESTER CYCLASE-RELATED"/>
    <property type="match status" value="1"/>
</dbReference>
<dbReference type="Pfam" id="PF04055">
    <property type="entry name" value="Radical_SAM"/>
    <property type="match status" value="1"/>
</dbReference>
<keyword evidence="3" id="KW-0479">Metal-binding</keyword>